<name>A0ACC6AQY3_NITWI</name>
<organism evidence="1 2">
    <name type="scientific">Nitrobacter winogradskyi</name>
    <name type="common">Nitrobacter agilis</name>
    <dbReference type="NCBI Taxonomy" id="913"/>
    <lineage>
        <taxon>Bacteria</taxon>
        <taxon>Pseudomonadati</taxon>
        <taxon>Pseudomonadota</taxon>
        <taxon>Alphaproteobacteria</taxon>
        <taxon>Hyphomicrobiales</taxon>
        <taxon>Nitrobacteraceae</taxon>
        <taxon>Nitrobacter</taxon>
    </lineage>
</organism>
<sequence length="184" mass="20964">MTRTELDGSGIVNRPLSSSLLNELKIDFENLHHLSSDHDRFSGTGKKLLQAFILHLGREPRPYVQKRMPRRHASTIAKARSFILANLDRPLSINTIATAASASHRTLHRAFLEVLNETPYSYVQKMRLHRIRSELISDDEKACTIKIAVHRWGITELGRSSGWYNDLFGELPSKTIARRQKPAI</sequence>
<reference evidence="1" key="1">
    <citation type="submission" date="2022-03" db="EMBL/GenBank/DDBJ databases">
        <title>Interactions between chemoautotrophic and heterotrophic bacteria.</title>
        <authorList>
            <person name="Santoro A."/>
        </authorList>
    </citation>
    <scope>NUCLEOTIDE SEQUENCE</scope>
    <source>
        <strain evidence="1">Nb-106</strain>
    </source>
</reference>
<dbReference type="EMBL" id="JALJZS010000005">
    <property type="protein sequence ID" value="MCP2001215.1"/>
    <property type="molecule type" value="Genomic_DNA"/>
</dbReference>
<evidence type="ECO:0000313" key="1">
    <source>
        <dbReference type="EMBL" id="MCP2001215.1"/>
    </source>
</evidence>
<protein>
    <submittedName>
        <fullName evidence="1">Transcriptional regulator GlxA family with amidase domain</fullName>
    </submittedName>
</protein>
<dbReference type="Proteomes" id="UP001205486">
    <property type="component" value="Unassembled WGS sequence"/>
</dbReference>
<proteinExistence type="predicted"/>
<keyword evidence="2" id="KW-1185">Reference proteome</keyword>
<gene>
    <name evidence="1" type="ORF">J2S34_003701</name>
</gene>
<evidence type="ECO:0000313" key="2">
    <source>
        <dbReference type="Proteomes" id="UP001205486"/>
    </source>
</evidence>
<comment type="caution">
    <text evidence="1">The sequence shown here is derived from an EMBL/GenBank/DDBJ whole genome shotgun (WGS) entry which is preliminary data.</text>
</comment>
<accession>A0ACC6AQY3</accession>